<evidence type="ECO:0000313" key="3">
    <source>
        <dbReference type="Proteomes" id="UP000799539"/>
    </source>
</evidence>
<gene>
    <name evidence="2" type="ORF">CERZMDRAFT_120565</name>
</gene>
<protein>
    <submittedName>
        <fullName evidence="2">Uncharacterized protein</fullName>
    </submittedName>
</protein>
<reference evidence="2" key="1">
    <citation type="journal article" date="2020" name="Stud. Mycol.">
        <title>101 Dothideomycetes genomes: a test case for predicting lifestyles and emergence of pathogens.</title>
        <authorList>
            <person name="Haridas S."/>
            <person name="Albert R."/>
            <person name="Binder M."/>
            <person name="Bloem J."/>
            <person name="Labutti K."/>
            <person name="Salamov A."/>
            <person name="Andreopoulos B."/>
            <person name="Baker S."/>
            <person name="Barry K."/>
            <person name="Bills G."/>
            <person name="Bluhm B."/>
            <person name="Cannon C."/>
            <person name="Castanera R."/>
            <person name="Culley D."/>
            <person name="Daum C."/>
            <person name="Ezra D."/>
            <person name="Gonzalez J."/>
            <person name="Henrissat B."/>
            <person name="Kuo A."/>
            <person name="Liang C."/>
            <person name="Lipzen A."/>
            <person name="Lutzoni F."/>
            <person name="Magnuson J."/>
            <person name="Mondo S."/>
            <person name="Nolan M."/>
            <person name="Ohm R."/>
            <person name="Pangilinan J."/>
            <person name="Park H.-J."/>
            <person name="Ramirez L."/>
            <person name="Alfaro M."/>
            <person name="Sun H."/>
            <person name="Tritt A."/>
            <person name="Yoshinaga Y."/>
            <person name="Zwiers L.-H."/>
            <person name="Turgeon B."/>
            <person name="Goodwin S."/>
            <person name="Spatafora J."/>
            <person name="Crous P."/>
            <person name="Grigoriev I."/>
        </authorList>
    </citation>
    <scope>NUCLEOTIDE SEQUENCE</scope>
    <source>
        <strain evidence="2">SCOH1-5</strain>
    </source>
</reference>
<feature type="signal peptide" evidence="1">
    <location>
        <begin position="1"/>
        <end position="19"/>
    </location>
</feature>
<dbReference type="AlphaFoldDB" id="A0A6A6FLL6"/>
<proteinExistence type="predicted"/>
<keyword evidence="3" id="KW-1185">Reference proteome</keyword>
<feature type="chain" id="PRO_5025679113" evidence="1">
    <location>
        <begin position="20"/>
        <end position="244"/>
    </location>
</feature>
<dbReference type="OrthoDB" id="3924764at2759"/>
<organism evidence="2 3">
    <name type="scientific">Cercospora zeae-maydis SCOH1-5</name>
    <dbReference type="NCBI Taxonomy" id="717836"/>
    <lineage>
        <taxon>Eukaryota</taxon>
        <taxon>Fungi</taxon>
        <taxon>Dikarya</taxon>
        <taxon>Ascomycota</taxon>
        <taxon>Pezizomycotina</taxon>
        <taxon>Dothideomycetes</taxon>
        <taxon>Dothideomycetidae</taxon>
        <taxon>Mycosphaerellales</taxon>
        <taxon>Mycosphaerellaceae</taxon>
        <taxon>Cercospora</taxon>
    </lineage>
</organism>
<accession>A0A6A6FLL6</accession>
<sequence>MAFKSFALASALLLSLVSAAPQGDGSCTLCVDKVNDCGNMYGGCYNYCTEPQKEFLVPACDGLGAFNETCYYGPANKGSPFAGQCYASNTTAPPSGPDADCTVCVDRVNDCGQKYGECRNFCKNGQFELSVPDCNGVSGQKVICTFKKNKEGLTIGGCIPAPTPPSPSGQNCRICVDRANDCGKMYGGCYNFCNEPSKTFDVPECNGVKKTEVCEYATNECGKVYGGCYPSGGPVPPFEAPSCP</sequence>
<dbReference type="EMBL" id="ML992668">
    <property type="protein sequence ID" value="KAF2214342.1"/>
    <property type="molecule type" value="Genomic_DNA"/>
</dbReference>
<evidence type="ECO:0000313" key="2">
    <source>
        <dbReference type="EMBL" id="KAF2214342.1"/>
    </source>
</evidence>
<name>A0A6A6FLL6_9PEZI</name>
<dbReference type="Proteomes" id="UP000799539">
    <property type="component" value="Unassembled WGS sequence"/>
</dbReference>
<evidence type="ECO:0000256" key="1">
    <source>
        <dbReference type="SAM" id="SignalP"/>
    </source>
</evidence>
<keyword evidence="1" id="KW-0732">Signal</keyword>